<dbReference type="Gene3D" id="3.40.50.620">
    <property type="entry name" value="HUPs"/>
    <property type="match status" value="1"/>
</dbReference>
<dbReference type="GO" id="GO:0032447">
    <property type="term" value="P:protein urmylation"/>
    <property type="evidence" value="ECO:0007669"/>
    <property type="project" value="UniProtKB-UniRule"/>
</dbReference>
<evidence type="ECO:0000256" key="3">
    <source>
        <dbReference type="HAMAP-Rule" id="MF_03054"/>
    </source>
</evidence>
<dbReference type="InterPro" id="IPR019407">
    <property type="entry name" value="CTU2"/>
</dbReference>
<organism evidence="6">
    <name type="scientific">Dissoconium aciculare CBS 342.82</name>
    <dbReference type="NCBI Taxonomy" id="1314786"/>
    <lineage>
        <taxon>Eukaryota</taxon>
        <taxon>Fungi</taxon>
        <taxon>Dikarya</taxon>
        <taxon>Ascomycota</taxon>
        <taxon>Pezizomycotina</taxon>
        <taxon>Dothideomycetes</taxon>
        <taxon>Dothideomycetidae</taxon>
        <taxon>Mycosphaerellales</taxon>
        <taxon>Dissoconiaceae</taxon>
        <taxon>Dissoconium</taxon>
    </lineage>
</organism>
<dbReference type="GO" id="GO:0016779">
    <property type="term" value="F:nucleotidyltransferase activity"/>
    <property type="evidence" value="ECO:0007669"/>
    <property type="project" value="UniProtKB-UniRule"/>
</dbReference>
<keyword evidence="2 3" id="KW-0819">tRNA processing</keyword>
<evidence type="ECO:0000256" key="2">
    <source>
        <dbReference type="ARBA" id="ARBA00022694"/>
    </source>
</evidence>
<proteinExistence type="inferred from homology"/>
<comment type="function">
    <text evidence="3">Plays a central role in 2-thiolation of mcm(5)S(2)U at tRNA wobble positions of tRNA(Lys), tRNA(Glu) and tRNA(Gln). May act by forming a heterodimer with NCS6 that ligates sulfur from thiocarboxylated URM1 onto the uridine of tRNAs at wobble position. Prior mcm(5) tRNA modification by the elongator complex is required for 2-thiolation. May also be involved in protein urmylation.</text>
</comment>
<evidence type="ECO:0000313" key="6">
    <source>
        <dbReference type="RefSeq" id="XP_033463950.1"/>
    </source>
</evidence>
<evidence type="ECO:0000313" key="5">
    <source>
        <dbReference type="Proteomes" id="UP000504637"/>
    </source>
</evidence>
<reference evidence="6" key="1">
    <citation type="submission" date="2020-01" db="EMBL/GenBank/DDBJ databases">
        <authorList>
            <consortium name="DOE Joint Genome Institute"/>
            <person name="Haridas S."/>
            <person name="Albert R."/>
            <person name="Binder M."/>
            <person name="Bloem J."/>
            <person name="Labutti K."/>
            <person name="Salamov A."/>
            <person name="Andreopoulos B."/>
            <person name="Baker S.E."/>
            <person name="Barry K."/>
            <person name="Bills G."/>
            <person name="Bluhm B.H."/>
            <person name="Cannon C."/>
            <person name="Castanera R."/>
            <person name="Culley D.E."/>
            <person name="Daum C."/>
            <person name="Ezra D."/>
            <person name="Gonzalez J.B."/>
            <person name="Henrissat B."/>
            <person name="Kuo A."/>
            <person name="Liang C."/>
            <person name="Lipzen A."/>
            <person name="Lutzoni F."/>
            <person name="Magnuson J."/>
            <person name="Mondo S."/>
            <person name="Nolan M."/>
            <person name="Ohm R."/>
            <person name="Pangilinan J."/>
            <person name="Park H.-J."/>
            <person name="Ramirez L."/>
            <person name="Alfaro M."/>
            <person name="Sun H."/>
            <person name="Tritt A."/>
            <person name="Yoshinaga Y."/>
            <person name="Zwiers L.-H."/>
            <person name="Turgeon B.G."/>
            <person name="Goodwin S.B."/>
            <person name="Spatafora J.W."/>
            <person name="Crous P.W."/>
            <person name="Grigoriev I.V."/>
        </authorList>
    </citation>
    <scope>NUCLEOTIDE SEQUENCE</scope>
    <source>
        <strain evidence="6">CBS 342.82</strain>
    </source>
</reference>
<dbReference type="GO" id="GO:0016783">
    <property type="term" value="F:sulfurtransferase activity"/>
    <property type="evidence" value="ECO:0007669"/>
    <property type="project" value="TreeGrafter"/>
</dbReference>
<reference evidence="6" key="2">
    <citation type="submission" date="2020-04" db="EMBL/GenBank/DDBJ databases">
        <authorList>
            <consortium name="NCBI Genome Project"/>
        </authorList>
    </citation>
    <scope>NUCLEOTIDE SEQUENCE</scope>
    <source>
        <strain evidence="6">CBS 342.82</strain>
    </source>
</reference>
<comment type="pathway">
    <text evidence="3">tRNA modification; 5-methoxycarbonylmethyl-2-thiouridine-tRNA biosynthesis.</text>
</comment>
<dbReference type="GO" id="GO:0000049">
    <property type="term" value="F:tRNA binding"/>
    <property type="evidence" value="ECO:0007669"/>
    <property type="project" value="InterPro"/>
</dbReference>
<keyword evidence="1 3" id="KW-0963">Cytoplasm</keyword>
<evidence type="ECO:0000256" key="4">
    <source>
        <dbReference type="SAM" id="MobiDB-lite"/>
    </source>
</evidence>
<dbReference type="PANTHER" id="PTHR20882">
    <property type="entry name" value="CYTOPLASMIC TRNA 2-THIOLATION PROTEIN 2"/>
    <property type="match status" value="1"/>
</dbReference>
<dbReference type="Pfam" id="PF10288">
    <property type="entry name" value="CTU2"/>
    <property type="match status" value="1"/>
</dbReference>
<dbReference type="RefSeq" id="XP_033463950.1">
    <property type="nucleotide sequence ID" value="XM_033600780.1"/>
</dbReference>
<name>A0A6J3MGV2_9PEZI</name>
<dbReference type="HAMAP" id="MF_03054">
    <property type="entry name" value="CTU2"/>
    <property type="match status" value="1"/>
</dbReference>
<feature type="region of interest" description="Disordered" evidence="4">
    <location>
        <begin position="157"/>
        <end position="183"/>
    </location>
</feature>
<dbReference type="PANTHER" id="PTHR20882:SF14">
    <property type="entry name" value="CYTOPLASMIC TRNA 2-THIOLATION PROTEIN 2"/>
    <property type="match status" value="1"/>
</dbReference>
<dbReference type="AlphaFoldDB" id="A0A6J3MGV2"/>
<comment type="similarity">
    <text evidence="3">Belongs to the CTU2/NCS2 family.</text>
</comment>
<accession>A0A6J3MGV2</accession>
<evidence type="ECO:0000256" key="1">
    <source>
        <dbReference type="ARBA" id="ARBA00022490"/>
    </source>
</evidence>
<protein>
    <recommendedName>
        <fullName evidence="3">Cytoplasmic tRNA 2-thiolation protein 2</fullName>
    </recommendedName>
</protein>
<comment type="subcellular location">
    <subcellularLocation>
        <location evidence="3">Cytoplasm</location>
    </subcellularLocation>
</comment>
<keyword evidence="5" id="KW-1185">Reference proteome</keyword>
<gene>
    <name evidence="3" type="primary">NCS2</name>
    <name evidence="3" type="synonym">CTU2</name>
    <name evidence="6" type="ORF">K489DRAFT_311445</name>
</gene>
<sequence>MPARRSAANPIDLALCRRCQTVDPAITVRSEPLCESCFSRYVHTKIVKRMESFRVRYADPGQQRRLLLPVTFDASSITLLHVLHHHLSGRQMQKTGRTGFRLLLVHVRDDSRRDVDLRHDGRSPMLDRLERAYPGHECSAISLSDVLTQAGIRELFPSSVPSSEGGGGGDSGGTAPTGSTPADRLQHLLGSLGSATSQADARDLLERRLLVAHARAHSCEAILQPDSTTRLAEKTLAETAKGRGFALPWLIADGESPHGVAFYHPLRDLLNAEIAAYIAFLGAAAEGLIVAGPAVKPTTVSARRATIDDLMAQYFASVEREYPSIVANVVRTTAKLEAAPWREAELRCELCEMPLDGQAPERSRLCYGCIRTLPAVAAG</sequence>
<dbReference type="Proteomes" id="UP000504637">
    <property type="component" value="Unplaced"/>
</dbReference>
<reference evidence="6" key="3">
    <citation type="submission" date="2025-08" db="UniProtKB">
        <authorList>
            <consortium name="RefSeq"/>
        </authorList>
    </citation>
    <scope>IDENTIFICATION</scope>
    <source>
        <strain evidence="6">CBS 342.82</strain>
    </source>
</reference>
<dbReference type="GO" id="GO:0005829">
    <property type="term" value="C:cytosol"/>
    <property type="evidence" value="ECO:0007669"/>
    <property type="project" value="TreeGrafter"/>
</dbReference>
<dbReference type="OrthoDB" id="25129at2759"/>
<dbReference type="InterPro" id="IPR014729">
    <property type="entry name" value="Rossmann-like_a/b/a_fold"/>
</dbReference>
<dbReference type="GO" id="GO:0002143">
    <property type="term" value="P:tRNA wobble position uridine thiolation"/>
    <property type="evidence" value="ECO:0007669"/>
    <property type="project" value="TreeGrafter"/>
</dbReference>
<dbReference type="UniPathway" id="UPA00988"/>